<comment type="caution">
    <text evidence="1">The sequence shown here is derived from an EMBL/GenBank/DDBJ whole genome shotgun (WGS) entry which is preliminary data.</text>
</comment>
<dbReference type="RefSeq" id="WP_048513361.1">
    <property type="nucleotide sequence ID" value="NZ_FUXD01000002.1"/>
</dbReference>
<dbReference type="PATRIC" id="fig|1122219.3.peg.2486"/>
<dbReference type="EMBL" id="LEKT01000006">
    <property type="protein sequence ID" value="KMO87380.1"/>
    <property type="molecule type" value="Genomic_DNA"/>
</dbReference>
<evidence type="ECO:0000313" key="1">
    <source>
        <dbReference type="EMBL" id="KMO87380.1"/>
    </source>
</evidence>
<dbReference type="STRING" id="39029.BSR42_00500"/>
<dbReference type="Proteomes" id="UP000036503">
    <property type="component" value="Unassembled WGS sequence"/>
</dbReference>
<dbReference type="AlphaFoldDB" id="A0A0J6WV04"/>
<reference evidence="1 2" key="1">
    <citation type="submission" date="2015-06" db="EMBL/GenBank/DDBJ databases">
        <title>Draft genome sequence of beer spoilage bacterium Megasphaera cerevisiae type strain 20462.</title>
        <authorList>
            <person name="Kutumbaka K."/>
            <person name="Pasmowitz J."/>
            <person name="Mategko J."/>
            <person name="Reyes D."/>
            <person name="Friedrich A."/>
            <person name="Han S."/>
            <person name="Martens-Habbena W."/>
            <person name="Neal-McKinney J."/>
            <person name="Janagama H.K."/>
            <person name="Nadala C."/>
            <person name="Samadpour M."/>
        </authorList>
    </citation>
    <scope>NUCLEOTIDE SEQUENCE [LARGE SCALE GENOMIC DNA]</scope>
    <source>
        <strain evidence="1 2">DSM 20462</strain>
    </source>
</reference>
<evidence type="ECO:0008006" key="3">
    <source>
        <dbReference type="Google" id="ProtNLM"/>
    </source>
</evidence>
<accession>A0A0J6WV04</accession>
<proteinExistence type="predicted"/>
<protein>
    <recommendedName>
        <fullName evidence="3">N-terminal cleavage protein</fullName>
    </recommendedName>
</protein>
<name>A0A0J6WV04_9FIRM</name>
<gene>
    <name evidence="1" type="ORF">AB840_03040</name>
</gene>
<evidence type="ECO:0000313" key="2">
    <source>
        <dbReference type="Proteomes" id="UP000036503"/>
    </source>
</evidence>
<keyword evidence="2" id="KW-1185">Reference proteome</keyword>
<organism evidence="1 2">
    <name type="scientific">Megasphaera cerevisiae DSM 20462</name>
    <dbReference type="NCBI Taxonomy" id="1122219"/>
    <lineage>
        <taxon>Bacteria</taxon>
        <taxon>Bacillati</taxon>
        <taxon>Bacillota</taxon>
        <taxon>Negativicutes</taxon>
        <taxon>Veillonellales</taxon>
        <taxon>Veillonellaceae</taxon>
        <taxon>Megasphaera</taxon>
    </lineage>
</organism>
<sequence length="103" mass="11938">MAVAVGSIMILSSLMLTQQTLMLYQYARDMQTAAMVGRLVMEEARRQESMENTYAFYTDGRAYTARIRISPVDIYYKIYQVEVTDPHGRIYRFKRLAPIGGRQ</sequence>
<dbReference type="InParanoid" id="A0A0J6WV04"/>